<feature type="domain" description="ABC transporter" evidence="5">
    <location>
        <begin position="22"/>
        <end position="252"/>
    </location>
</feature>
<accession>A0A9E8CTS9</accession>
<keyword evidence="4 6" id="KW-0067">ATP-binding</keyword>
<dbReference type="Gene3D" id="3.40.50.300">
    <property type="entry name" value="P-loop containing nucleotide triphosphate hydrolases"/>
    <property type="match status" value="1"/>
</dbReference>
<dbReference type="SMART" id="SM00382">
    <property type="entry name" value="AAA"/>
    <property type="match status" value="1"/>
</dbReference>
<dbReference type="InterPro" id="IPR013611">
    <property type="entry name" value="Transp-assoc_OB_typ2"/>
</dbReference>
<evidence type="ECO:0000259" key="5">
    <source>
        <dbReference type="PROSITE" id="PS50893"/>
    </source>
</evidence>
<dbReference type="InterPro" id="IPR008995">
    <property type="entry name" value="Mo/tungstate-bd_C_term_dom"/>
</dbReference>
<keyword evidence="3" id="KW-0547">Nucleotide-binding</keyword>
<gene>
    <name evidence="6" type="ORF">NWE54_11370</name>
</gene>
<evidence type="ECO:0000256" key="2">
    <source>
        <dbReference type="ARBA" id="ARBA00022448"/>
    </source>
</evidence>
<dbReference type="InterPro" id="IPR050093">
    <property type="entry name" value="ABC_SmlMolc_Importer"/>
</dbReference>
<dbReference type="InterPro" id="IPR003593">
    <property type="entry name" value="AAA+_ATPase"/>
</dbReference>
<dbReference type="GO" id="GO:0005524">
    <property type="term" value="F:ATP binding"/>
    <property type="evidence" value="ECO:0007669"/>
    <property type="project" value="UniProtKB-KW"/>
</dbReference>
<dbReference type="EMBL" id="CP102774">
    <property type="protein sequence ID" value="UZF89336.1"/>
    <property type="molecule type" value="Genomic_DNA"/>
</dbReference>
<dbReference type="GO" id="GO:0016887">
    <property type="term" value="F:ATP hydrolysis activity"/>
    <property type="evidence" value="ECO:0007669"/>
    <property type="project" value="InterPro"/>
</dbReference>
<evidence type="ECO:0000256" key="4">
    <source>
        <dbReference type="ARBA" id="ARBA00022840"/>
    </source>
</evidence>
<dbReference type="Pfam" id="PF00005">
    <property type="entry name" value="ABC_tran"/>
    <property type="match status" value="1"/>
</dbReference>
<comment type="similarity">
    <text evidence="1">Belongs to the ABC transporter superfamily.</text>
</comment>
<dbReference type="Pfam" id="PF08402">
    <property type="entry name" value="TOBE_2"/>
    <property type="match status" value="1"/>
</dbReference>
<dbReference type="PROSITE" id="PS50893">
    <property type="entry name" value="ABC_TRANSPORTER_2"/>
    <property type="match status" value="1"/>
</dbReference>
<evidence type="ECO:0000256" key="1">
    <source>
        <dbReference type="ARBA" id="ARBA00005417"/>
    </source>
</evidence>
<dbReference type="GO" id="GO:0043190">
    <property type="term" value="C:ATP-binding cassette (ABC) transporter complex"/>
    <property type="evidence" value="ECO:0007669"/>
    <property type="project" value="InterPro"/>
</dbReference>
<sequence>MYPVQPEALAQAAPSRAARGSINVAGIAKTYGATTVLSGLDLAVEAGTFVTLLGPSGCGKTTLLRLIAGFIQPSAGSIAIDGRDMAGLPPQRRPIGMVFQNLALFPHFSVEENVAYGLRLRNVPEAELRRKVGTFLDLVGLGHLGGRRISQLSGGQKQRVALARSLVLEPSILLLDEPLSALDLQLRKQLQVALKEIQRELGTTFVFVTHDQEEATLMSDRIVVMSAGAIQQYDTPPAIYSQPANLFVAKFVGELNEIPGRIAAVTASTIEIDGPGGCHALPASGTRGFSPAPGVSCVIGLRPERITILPPDADADGRIVLPGTVVERIALGPVLRFTLRCGEQRLVAVRLASDAAALPESGSPCRIAFDPADAQVFAPLAAPAAASFGEKP</sequence>
<reference evidence="6" key="1">
    <citation type="submission" date="2022-08" db="EMBL/GenBank/DDBJ databases">
        <title>Complete Genome Sequences of 2 Bosea sp. soil isolates.</title>
        <authorList>
            <person name="Alvarez Arevalo M."/>
            <person name="Sterndorff E.B."/>
            <person name="Faurdal D."/>
            <person name="Joergensen T.S."/>
            <person name="Weber T."/>
        </authorList>
    </citation>
    <scope>NUCLEOTIDE SEQUENCE</scope>
    <source>
        <strain evidence="6">NBC_00436</strain>
    </source>
</reference>
<dbReference type="InterPro" id="IPR003439">
    <property type="entry name" value="ABC_transporter-like_ATP-bd"/>
</dbReference>
<keyword evidence="2" id="KW-0813">Transport</keyword>
<evidence type="ECO:0000256" key="3">
    <source>
        <dbReference type="ARBA" id="ARBA00022741"/>
    </source>
</evidence>
<name>A0A9E8CTS9_9HYPH</name>
<dbReference type="Gene3D" id="2.40.50.100">
    <property type="match status" value="1"/>
</dbReference>
<dbReference type="PROSITE" id="PS00211">
    <property type="entry name" value="ABC_TRANSPORTER_1"/>
    <property type="match status" value="1"/>
</dbReference>
<evidence type="ECO:0000313" key="6">
    <source>
        <dbReference type="EMBL" id="UZF89336.1"/>
    </source>
</evidence>
<dbReference type="AlphaFoldDB" id="A0A9E8CTS9"/>
<dbReference type="PANTHER" id="PTHR42781:SF4">
    <property type="entry name" value="SPERMIDINE_PUTRESCINE IMPORT ATP-BINDING PROTEIN POTA"/>
    <property type="match status" value="1"/>
</dbReference>
<dbReference type="GO" id="GO:0022857">
    <property type="term" value="F:transmembrane transporter activity"/>
    <property type="evidence" value="ECO:0007669"/>
    <property type="project" value="InterPro"/>
</dbReference>
<proteinExistence type="inferred from homology"/>
<organism evidence="6">
    <name type="scientific">Bosea sp. NBC_00436</name>
    <dbReference type="NCBI Taxonomy" id="2969620"/>
    <lineage>
        <taxon>Bacteria</taxon>
        <taxon>Pseudomonadati</taxon>
        <taxon>Pseudomonadota</taxon>
        <taxon>Alphaproteobacteria</taxon>
        <taxon>Hyphomicrobiales</taxon>
        <taxon>Boseaceae</taxon>
        <taxon>Bosea</taxon>
    </lineage>
</organism>
<dbReference type="FunFam" id="3.40.50.300:FF:000425">
    <property type="entry name" value="Probable ABC transporter, ATP-binding subunit"/>
    <property type="match status" value="1"/>
</dbReference>
<dbReference type="GO" id="GO:0015697">
    <property type="term" value="P:quaternary ammonium group transport"/>
    <property type="evidence" value="ECO:0007669"/>
    <property type="project" value="UniProtKB-ARBA"/>
</dbReference>
<dbReference type="InterPro" id="IPR017871">
    <property type="entry name" value="ABC_transporter-like_CS"/>
</dbReference>
<dbReference type="InterPro" id="IPR027417">
    <property type="entry name" value="P-loop_NTPase"/>
</dbReference>
<dbReference type="SUPFAM" id="SSF52540">
    <property type="entry name" value="P-loop containing nucleoside triphosphate hydrolases"/>
    <property type="match status" value="1"/>
</dbReference>
<dbReference type="SUPFAM" id="SSF50331">
    <property type="entry name" value="MOP-like"/>
    <property type="match status" value="1"/>
</dbReference>
<protein>
    <submittedName>
        <fullName evidence="6">ABC transporter ATP-binding protein</fullName>
    </submittedName>
</protein>
<dbReference type="PANTHER" id="PTHR42781">
    <property type="entry name" value="SPERMIDINE/PUTRESCINE IMPORT ATP-BINDING PROTEIN POTA"/>
    <property type="match status" value="1"/>
</dbReference>